<evidence type="ECO:0000313" key="3">
    <source>
        <dbReference type="Proteomes" id="UP000244005"/>
    </source>
</evidence>
<dbReference type="EMBL" id="KZ772845">
    <property type="protein sequence ID" value="PTQ28026.1"/>
    <property type="molecule type" value="Genomic_DNA"/>
</dbReference>
<evidence type="ECO:0000256" key="1">
    <source>
        <dbReference type="SAM" id="MobiDB-lite"/>
    </source>
</evidence>
<reference evidence="3" key="1">
    <citation type="journal article" date="2017" name="Cell">
        <title>Insights into land plant evolution garnered from the Marchantia polymorpha genome.</title>
        <authorList>
            <person name="Bowman J.L."/>
            <person name="Kohchi T."/>
            <person name="Yamato K.T."/>
            <person name="Jenkins J."/>
            <person name="Shu S."/>
            <person name="Ishizaki K."/>
            <person name="Yamaoka S."/>
            <person name="Nishihama R."/>
            <person name="Nakamura Y."/>
            <person name="Berger F."/>
            <person name="Adam C."/>
            <person name="Aki S.S."/>
            <person name="Althoff F."/>
            <person name="Araki T."/>
            <person name="Arteaga-Vazquez M.A."/>
            <person name="Balasubrmanian S."/>
            <person name="Barry K."/>
            <person name="Bauer D."/>
            <person name="Boehm C.R."/>
            <person name="Briginshaw L."/>
            <person name="Caballero-Perez J."/>
            <person name="Catarino B."/>
            <person name="Chen F."/>
            <person name="Chiyoda S."/>
            <person name="Chovatia M."/>
            <person name="Davies K.M."/>
            <person name="Delmans M."/>
            <person name="Demura T."/>
            <person name="Dierschke T."/>
            <person name="Dolan L."/>
            <person name="Dorantes-Acosta A.E."/>
            <person name="Eklund D.M."/>
            <person name="Florent S.N."/>
            <person name="Flores-Sandoval E."/>
            <person name="Fujiyama A."/>
            <person name="Fukuzawa H."/>
            <person name="Galik B."/>
            <person name="Grimanelli D."/>
            <person name="Grimwood J."/>
            <person name="Grossniklaus U."/>
            <person name="Hamada T."/>
            <person name="Haseloff J."/>
            <person name="Hetherington A.J."/>
            <person name="Higo A."/>
            <person name="Hirakawa Y."/>
            <person name="Hundley H.N."/>
            <person name="Ikeda Y."/>
            <person name="Inoue K."/>
            <person name="Inoue S.I."/>
            <person name="Ishida S."/>
            <person name="Jia Q."/>
            <person name="Kakita M."/>
            <person name="Kanazawa T."/>
            <person name="Kawai Y."/>
            <person name="Kawashima T."/>
            <person name="Kennedy M."/>
            <person name="Kinose K."/>
            <person name="Kinoshita T."/>
            <person name="Kohara Y."/>
            <person name="Koide E."/>
            <person name="Komatsu K."/>
            <person name="Kopischke S."/>
            <person name="Kubo M."/>
            <person name="Kyozuka J."/>
            <person name="Lagercrantz U."/>
            <person name="Lin S.S."/>
            <person name="Lindquist E."/>
            <person name="Lipzen A.M."/>
            <person name="Lu C.W."/>
            <person name="De Luna E."/>
            <person name="Martienssen R.A."/>
            <person name="Minamino N."/>
            <person name="Mizutani M."/>
            <person name="Mizutani M."/>
            <person name="Mochizuki N."/>
            <person name="Monte I."/>
            <person name="Mosher R."/>
            <person name="Nagasaki H."/>
            <person name="Nakagami H."/>
            <person name="Naramoto S."/>
            <person name="Nishitani K."/>
            <person name="Ohtani M."/>
            <person name="Okamoto T."/>
            <person name="Okumura M."/>
            <person name="Phillips J."/>
            <person name="Pollak B."/>
            <person name="Reinders A."/>
            <person name="Rovekamp M."/>
            <person name="Sano R."/>
            <person name="Sawa S."/>
            <person name="Schmid M.W."/>
            <person name="Shirakawa M."/>
            <person name="Solano R."/>
            <person name="Spunde A."/>
            <person name="Suetsugu N."/>
            <person name="Sugano S."/>
            <person name="Sugiyama A."/>
            <person name="Sun R."/>
            <person name="Suzuki Y."/>
            <person name="Takenaka M."/>
            <person name="Takezawa D."/>
            <person name="Tomogane H."/>
            <person name="Tsuzuki M."/>
            <person name="Ueda T."/>
            <person name="Umeda M."/>
            <person name="Ward J.M."/>
            <person name="Watanabe Y."/>
            <person name="Yazaki K."/>
            <person name="Yokoyama R."/>
            <person name="Yoshitake Y."/>
            <person name="Yotsui I."/>
            <person name="Zachgo S."/>
            <person name="Schmutz J."/>
        </authorList>
    </citation>
    <scope>NUCLEOTIDE SEQUENCE [LARGE SCALE GENOMIC DNA]</scope>
    <source>
        <strain evidence="3">Tak-1</strain>
    </source>
</reference>
<feature type="region of interest" description="Disordered" evidence="1">
    <location>
        <begin position="104"/>
        <end position="143"/>
    </location>
</feature>
<organism evidence="2 3">
    <name type="scientific">Marchantia polymorpha</name>
    <name type="common">Common liverwort</name>
    <name type="synonym">Marchantia aquatica</name>
    <dbReference type="NCBI Taxonomy" id="3197"/>
    <lineage>
        <taxon>Eukaryota</taxon>
        <taxon>Viridiplantae</taxon>
        <taxon>Streptophyta</taxon>
        <taxon>Embryophyta</taxon>
        <taxon>Marchantiophyta</taxon>
        <taxon>Marchantiopsida</taxon>
        <taxon>Marchantiidae</taxon>
        <taxon>Marchantiales</taxon>
        <taxon>Marchantiaceae</taxon>
        <taxon>Marchantia</taxon>
    </lineage>
</organism>
<feature type="region of interest" description="Disordered" evidence="1">
    <location>
        <begin position="1"/>
        <end position="85"/>
    </location>
</feature>
<name>A0A2R6W2G4_MARPO</name>
<feature type="compositionally biased region" description="Basic and acidic residues" evidence="1">
    <location>
        <begin position="18"/>
        <end position="39"/>
    </location>
</feature>
<sequence>MKSTIGISSPPIPRHKQREGWEHEHEPAAARTRDREGKTNSRHPKKSVKEQGVACPQLSTSKSRSHRTRSHLHESETRILPSGPFCVLDDKTSAGNDECIQIHKPRKADTAAPAPEGCRSQTKKIRAGLIRVQNNGGTNKRAG</sequence>
<protein>
    <submittedName>
        <fullName evidence="2">Uncharacterized protein</fullName>
    </submittedName>
</protein>
<keyword evidence="3" id="KW-1185">Reference proteome</keyword>
<proteinExistence type="predicted"/>
<dbReference type="Proteomes" id="UP000244005">
    <property type="component" value="Unassembled WGS sequence"/>
</dbReference>
<feature type="compositionally biased region" description="Polar residues" evidence="1">
    <location>
        <begin position="132"/>
        <end position="143"/>
    </location>
</feature>
<gene>
    <name evidence="2" type="ORF">MARPO_0176s0010</name>
</gene>
<accession>A0A2R6W2G4</accession>
<dbReference type="Gramene" id="Mp8g09270.1">
    <property type="protein sequence ID" value="Mp8g09270.1.cds1"/>
    <property type="gene ID" value="Mp8g09270"/>
</dbReference>
<evidence type="ECO:0000313" key="2">
    <source>
        <dbReference type="EMBL" id="PTQ28026.1"/>
    </source>
</evidence>
<dbReference type="AlphaFoldDB" id="A0A2R6W2G4"/>